<comment type="caution">
    <text evidence="10">The sequence shown here is derived from an EMBL/GenBank/DDBJ whole genome shotgun (WGS) entry which is preliminary data.</text>
</comment>
<feature type="region of interest" description="Disordered" evidence="8">
    <location>
        <begin position="1"/>
        <end position="30"/>
    </location>
</feature>
<evidence type="ECO:0000256" key="9">
    <source>
        <dbReference type="SAM" id="Phobius"/>
    </source>
</evidence>
<evidence type="ECO:0000256" key="6">
    <source>
        <dbReference type="ARBA" id="ARBA00023136"/>
    </source>
</evidence>
<gene>
    <name evidence="10" type="ORF">B0T16DRAFT_230857</name>
</gene>
<evidence type="ECO:0000313" key="11">
    <source>
        <dbReference type="Proteomes" id="UP001174936"/>
    </source>
</evidence>
<evidence type="ECO:0000256" key="3">
    <source>
        <dbReference type="ARBA" id="ARBA00022448"/>
    </source>
</evidence>
<evidence type="ECO:0000256" key="4">
    <source>
        <dbReference type="ARBA" id="ARBA00022692"/>
    </source>
</evidence>
<protein>
    <submittedName>
        <fullName evidence="10">Cytosine-purine permease</fullName>
    </submittedName>
</protein>
<feature type="transmembrane region" description="Helical" evidence="9">
    <location>
        <begin position="465"/>
        <end position="486"/>
    </location>
</feature>
<sequence>MDHSRGLDPVDEEKTVGSGHGSNSPVPKAGTVVKVDDLDNNAPRPRGILAKMLHYEQVLDKKLGVESLSLERRTPEGRNPSFRSWSKQIMMFLMWISSCCNLCCFATGFIGYEFGLDLKSTLLITCFGNLLGCLLPGSCAIMGLKTGLRSVSMMRYSMGWYGAKLIALFNIIEQCGWTAVGAITGGLALSAVTDRAIGSALGVVILCVISLIISLVGVKGVLLYEKWSGIIYIAVFLVMWCQAGHVADFAKSHDFEGSNLTAGFLSVFSIMYASSASWGSIIADFYVDYPVNTPWWRVAGMTMVGIWLPTCFTMGIGAVAASALHSNAEWKAAYDDKGRGIGFLIEMMLHPRPLAKALLAILSISSLGMMSVSLYSIGLAIQQLGRPVARVPRFIYTILAFLVVGALGVIGAEKLIPYLVNFLSLLGYWATAYIVIVMLEHFVFRRGHEGFGMYNLEAWNDPSQLPVGYAGCAAFVLGLVGAIMGMSEAWHQGPLARLIGSSDVIDGKQAHYADLGNEVCFILSVLVFLPARWLELKAMKR</sequence>
<evidence type="ECO:0000256" key="7">
    <source>
        <dbReference type="PIRNR" id="PIRNR002744"/>
    </source>
</evidence>
<reference evidence="10" key="1">
    <citation type="submission" date="2023-06" db="EMBL/GenBank/DDBJ databases">
        <title>Genome-scale phylogeny and comparative genomics of the fungal order Sordariales.</title>
        <authorList>
            <consortium name="Lawrence Berkeley National Laboratory"/>
            <person name="Hensen N."/>
            <person name="Bonometti L."/>
            <person name="Westerberg I."/>
            <person name="Brannstrom I.O."/>
            <person name="Guillou S."/>
            <person name="Cros-Aarteil S."/>
            <person name="Calhoun S."/>
            <person name="Haridas S."/>
            <person name="Kuo A."/>
            <person name="Mondo S."/>
            <person name="Pangilinan J."/>
            <person name="Riley R."/>
            <person name="Labutti K."/>
            <person name="Andreopoulos B."/>
            <person name="Lipzen A."/>
            <person name="Chen C."/>
            <person name="Yanf M."/>
            <person name="Daum C."/>
            <person name="Ng V."/>
            <person name="Clum A."/>
            <person name="Steindorff A."/>
            <person name="Ohm R."/>
            <person name="Martin F."/>
            <person name="Silar P."/>
            <person name="Natvig D."/>
            <person name="Lalanne C."/>
            <person name="Gautier V."/>
            <person name="Ament-Velasquez S.L."/>
            <person name="Kruys A."/>
            <person name="Hutchinson M.I."/>
            <person name="Powell A.J."/>
            <person name="Barry K."/>
            <person name="Miller A.N."/>
            <person name="Grigoriev I.V."/>
            <person name="Debuchy R."/>
            <person name="Gladieux P."/>
            <person name="Thoren M.H."/>
            <person name="Johannesson H."/>
        </authorList>
    </citation>
    <scope>NUCLEOTIDE SEQUENCE</scope>
    <source>
        <strain evidence="10">SMH2532-1</strain>
    </source>
</reference>
<feature type="transmembrane region" description="Helical" evidence="9">
    <location>
        <begin position="89"/>
        <end position="110"/>
    </location>
</feature>
<feature type="transmembrane region" description="Helical" evidence="9">
    <location>
        <begin position="298"/>
        <end position="321"/>
    </location>
</feature>
<dbReference type="Pfam" id="PF02133">
    <property type="entry name" value="Transp_cyt_pur"/>
    <property type="match status" value="1"/>
</dbReference>
<name>A0AA40CH89_9PEZI</name>
<evidence type="ECO:0000256" key="2">
    <source>
        <dbReference type="ARBA" id="ARBA00008974"/>
    </source>
</evidence>
<keyword evidence="5 9" id="KW-1133">Transmembrane helix</keyword>
<feature type="transmembrane region" description="Helical" evidence="9">
    <location>
        <begin position="357"/>
        <end position="381"/>
    </location>
</feature>
<dbReference type="EMBL" id="JAULSV010000007">
    <property type="protein sequence ID" value="KAK0638766.1"/>
    <property type="molecule type" value="Genomic_DNA"/>
</dbReference>
<keyword evidence="3 7" id="KW-0813">Transport</keyword>
<comment type="similarity">
    <text evidence="2 7">Belongs to the purine-cytosine permease (2.A.39) family.</text>
</comment>
<keyword evidence="11" id="KW-1185">Reference proteome</keyword>
<dbReference type="Gene3D" id="1.10.4160.10">
    <property type="entry name" value="Hydantoin permease"/>
    <property type="match status" value="1"/>
</dbReference>
<dbReference type="GO" id="GO:0005886">
    <property type="term" value="C:plasma membrane"/>
    <property type="evidence" value="ECO:0007669"/>
    <property type="project" value="TreeGrafter"/>
</dbReference>
<organism evidence="10 11">
    <name type="scientific">Cercophora newfieldiana</name>
    <dbReference type="NCBI Taxonomy" id="92897"/>
    <lineage>
        <taxon>Eukaryota</taxon>
        <taxon>Fungi</taxon>
        <taxon>Dikarya</taxon>
        <taxon>Ascomycota</taxon>
        <taxon>Pezizomycotina</taxon>
        <taxon>Sordariomycetes</taxon>
        <taxon>Sordariomycetidae</taxon>
        <taxon>Sordariales</taxon>
        <taxon>Lasiosphaeriaceae</taxon>
        <taxon>Cercophora</taxon>
    </lineage>
</organism>
<proteinExistence type="inferred from homology"/>
<keyword evidence="6 7" id="KW-0472">Membrane</keyword>
<feature type="transmembrane region" description="Helical" evidence="9">
    <location>
        <begin position="230"/>
        <end position="250"/>
    </location>
</feature>
<keyword evidence="4 9" id="KW-0812">Transmembrane</keyword>
<evidence type="ECO:0000256" key="8">
    <source>
        <dbReference type="SAM" id="MobiDB-lite"/>
    </source>
</evidence>
<feature type="transmembrane region" description="Helical" evidence="9">
    <location>
        <begin position="122"/>
        <end position="144"/>
    </location>
</feature>
<comment type="subcellular location">
    <subcellularLocation>
        <location evidence="1">Membrane</location>
        <topology evidence="1">Multi-pass membrane protein</topology>
    </subcellularLocation>
</comment>
<dbReference type="PANTHER" id="PTHR31806:SF7">
    <property type="entry name" value="TRANSPORTER, PUTATIVE (AFU_ORTHOLOGUE AFUA_2G04690)-RELATED"/>
    <property type="match status" value="1"/>
</dbReference>
<accession>A0AA40CH89</accession>
<feature type="transmembrane region" description="Helical" evidence="9">
    <location>
        <begin position="515"/>
        <end position="534"/>
    </location>
</feature>
<dbReference type="Proteomes" id="UP001174936">
    <property type="component" value="Unassembled WGS sequence"/>
</dbReference>
<feature type="transmembrane region" description="Helical" evidence="9">
    <location>
        <begin position="262"/>
        <end position="286"/>
    </location>
</feature>
<feature type="transmembrane region" description="Helical" evidence="9">
    <location>
        <begin position="393"/>
        <end position="412"/>
    </location>
</feature>
<feature type="transmembrane region" description="Helical" evidence="9">
    <location>
        <begin position="165"/>
        <end position="190"/>
    </location>
</feature>
<feature type="transmembrane region" description="Helical" evidence="9">
    <location>
        <begin position="196"/>
        <end position="218"/>
    </location>
</feature>
<dbReference type="GO" id="GO:0000329">
    <property type="term" value="C:fungal-type vacuole membrane"/>
    <property type="evidence" value="ECO:0007669"/>
    <property type="project" value="TreeGrafter"/>
</dbReference>
<dbReference type="InterPro" id="IPR026030">
    <property type="entry name" value="Pur-cyt_permease_Fcy2/21/22"/>
</dbReference>
<dbReference type="PANTHER" id="PTHR31806">
    <property type="entry name" value="PURINE-CYTOSINE PERMEASE FCY2-RELATED"/>
    <property type="match status" value="1"/>
</dbReference>
<dbReference type="AlphaFoldDB" id="A0AA40CH89"/>
<dbReference type="GO" id="GO:0022857">
    <property type="term" value="F:transmembrane transporter activity"/>
    <property type="evidence" value="ECO:0007669"/>
    <property type="project" value="InterPro"/>
</dbReference>
<dbReference type="InterPro" id="IPR001248">
    <property type="entry name" value="Pur-cyt_permease"/>
</dbReference>
<evidence type="ECO:0000256" key="1">
    <source>
        <dbReference type="ARBA" id="ARBA00004141"/>
    </source>
</evidence>
<feature type="compositionally biased region" description="Basic and acidic residues" evidence="8">
    <location>
        <begin position="1"/>
        <end position="15"/>
    </location>
</feature>
<evidence type="ECO:0000313" key="10">
    <source>
        <dbReference type="EMBL" id="KAK0638766.1"/>
    </source>
</evidence>
<evidence type="ECO:0000256" key="5">
    <source>
        <dbReference type="ARBA" id="ARBA00022989"/>
    </source>
</evidence>
<dbReference type="PIRSF" id="PIRSF002744">
    <property type="entry name" value="Pur-cyt_permease"/>
    <property type="match status" value="1"/>
</dbReference>
<feature type="transmembrane region" description="Helical" evidence="9">
    <location>
        <begin position="418"/>
        <end position="444"/>
    </location>
</feature>